<evidence type="ECO:0000313" key="4">
    <source>
        <dbReference type="Proteomes" id="UP000823775"/>
    </source>
</evidence>
<organism evidence="3 4">
    <name type="scientific">Datura stramonium</name>
    <name type="common">Jimsonweed</name>
    <name type="synonym">Common thornapple</name>
    <dbReference type="NCBI Taxonomy" id="4076"/>
    <lineage>
        <taxon>Eukaryota</taxon>
        <taxon>Viridiplantae</taxon>
        <taxon>Streptophyta</taxon>
        <taxon>Embryophyta</taxon>
        <taxon>Tracheophyta</taxon>
        <taxon>Spermatophyta</taxon>
        <taxon>Magnoliopsida</taxon>
        <taxon>eudicotyledons</taxon>
        <taxon>Gunneridae</taxon>
        <taxon>Pentapetalae</taxon>
        <taxon>asterids</taxon>
        <taxon>lamiids</taxon>
        <taxon>Solanales</taxon>
        <taxon>Solanaceae</taxon>
        <taxon>Solanoideae</taxon>
        <taxon>Datureae</taxon>
        <taxon>Datura</taxon>
    </lineage>
</organism>
<gene>
    <name evidence="3" type="ORF">HAX54_041023</name>
</gene>
<evidence type="ECO:0000256" key="2">
    <source>
        <dbReference type="SAM" id="Phobius"/>
    </source>
</evidence>
<dbReference type="Proteomes" id="UP000823775">
    <property type="component" value="Unassembled WGS sequence"/>
</dbReference>
<keyword evidence="2" id="KW-1133">Transmembrane helix</keyword>
<name>A0ABS8VNG6_DATST</name>
<feature type="region of interest" description="Disordered" evidence="1">
    <location>
        <begin position="1"/>
        <end position="37"/>
    </location>
</feature>
<feature type="transmembrane region" description="Helical" evidence="2">
    <location>
        <begin position="135"/>
        <end position="156"/>
    </location>
</feature>
<evidence type="ECO:0000256" key="1">
    <source>
        <dbReference type="SAM" id="MobiDB-lite"/>
    </source>
</evidence>
<sequence>MSHQVSDDCRSGRRPFDSEVNECHSGNGPSLTPSRLGSPALRVTEDLTDYQVSGGPSLRPSFRSIFWALLLKGDGGDDRPSDCLVIRLLRDRPSFGKMVHSLPRRFPISRSGFWISDNVGLLEVWTILLRDNPSFALFLGRLVTLIPLFFILLGFLKYSIIRKRSSGQVLGKPTAQ</sequence>
<accession>A0ABS8VNG6</accession>
<reference evidence="3 4" key="1">
    <citation type="journal article" date="2021" name="BMC Genomics">
        <title>Datura genome reveals duplications of psychoactive alkaloid biosynthetic genes and high mutation rate following tissue culture.</title>
        <authorList>
            <person name="Rajewski A."/>
            <person name="Carter-House D."/>
            <person name="Stajich J."/>
            <person name="Litt A."/>
        </authorList>
    </citation>
    <scope>NUCLEOTIDE SEQUENCE [LARGE SCALE GENOMIC DNA]</scope>
    <source>
        <strain evidence="3">AR-01</strain>
    </source>
</reference>
<keyword evidence="4" id="KW-1185">Reference proteome</keyword>
<feature type="compositionally biased region" description="Basic and acidic residues" evidence="1">
    <location>
        <begin position="1"/>
        <end position="17"/>
    </location>
</feature>
<dbReference type="EMBL" id="JACEIK010005872">
    <property type="protein sequence ID" value="MCE0482343.1"/>
    <property type="molecule type" value="Genomic_DNA"/>
</dbReference>
<evidence type="ECO:0000313" key="3">
    <source>
        <dbReference type="EMBL" id="MCE0482343.1"/>
    </source>
</evidence>
<keyword evidence="2" id="KW-0812">Transmembrane</keyword>
<comment type="caution">
    <text evidence="3">The sequence shown here is derived from an EMBL/GenBank/DDBJ whole genome shotgun (WGS) entry which is preliminary data.</text>
</comment>
<proteinExistence type="predicted"/>
<keyword evidence="2" id="KW-0472">Membrane</keyword>
<protein>
    <submittedName>
        <fullName evidence="3">Uncharacterized protein</fullName>
    </submittedName>
</protein>